<evidence type="ECO:0000256" key="2">
    <source>
        <dbReference type="ARBA" id="ARBA00022801"/>
    </source>
</evidence>
<gene>
    <name evidence="9" type="ORF">PGLA1383_LOCUS13059</name>
</gene>
<feature type="non-terminal residue" evidence="9">
    <location>
        <position position="549"/>
    </location>
</feature>
<evidence type="ECO:0000313" key="10">
    <source>
        <dbReference type="Proteomes" id="UP000654075"/>
    </source>
</evidence>
<dbReference type="InterPro" id="IPR027417">
    <property type="entry name" value="P-loop_NTPase"/>
</dbReference>
<keyword evidence="3 4" id="KW-0067">ATP-binding</keyword>
<dbReference type="PANTHER" id="PTHR24031">
    <property type="entry name" value="RNA HELICASE"/>
    <property type="match status" value="1"/>
</dbReference>
<dbReference type="EC" id="3.6.4.13" evidence="5"/>
<keyword evidence="10" id="KW-1185">Reference proteome</keyword>
<accession>A0A813E0J5</accession>
<evidence type="ECO:0000256" key="7">
    <source>
        <dbReference type="SAM" id="Phobius"/>
    </source>
</evidence>
<dbReference type="Pfam" id="PF00270">
    <property type="entry name" value="DEAD"/>
    <property type="match status" value="1"/>
</dbReference>
<dbReference type="Gene3D" id="3.40.50.300">
    <property type="entry name" value="P-loop containing nucleotide triphosphate hydrolases"/>
    <property type="match status" value="1"/>
</dbReference>
<proteinExistence type="inferred from homology"/>
<dbReference type="GO" id="GO:0016787">
    <property type="term" value="F:hydrolase activity"/>
    <property type="evidence" value="ECO:0007669"/>
    <property type="project" value="UniProtKB-KW"/>
</dbReference>
<comment type="caution">
    <text evidence="9">The sequence shown here is derived from an EMBL/GenBank/DDBJ whole genome shotgun (WGS) entry which is preliminary data.</text>
</comment>
<dbReference type="GO" id="GO:0003724">
    <property type="term" value="F:RNA helicase activity"/>
    <property type="evidence" value="ECO:0007669"/>
    <property type="project" value="UniProtKB-EC"/>
</dbReference>
<comment type="similarity">
    <text evidence="4">Belongs to the DEAD box helicase family.</text>
</comment>
<dbReference type="AlphaFoldDB" id="A0A813E0J5"/>
<comment type="domain">
    <text evidence="5">The Q motif is unique to and characteristic of the DEAD box family of RNA helicases and controls ATP binding and hydrolysis.</text>
</comment>
<dbReference type="InterPro" id="IPR014001">
    <property type="entry name" value="Helicase_ATP-bd"/>
</dbReference>
<feature type="compositionally biased region" description="Basic and acidic residues" evidence="6">
    <location>
        <begin position="415"/>
        <end position="427"/>
    </location>
</feature>
<keyword evidence="7" id="KW-0472">Membrane</keyword>
<comment type="function">
    <text evidence="5">RNA helicase.</text>
</comment>
<evidence type="ECO:0000256" key="3">
    <source>
        <dbReference type="ARBA" id="ARBA00022840"/>
    </source>
</evidence>
<feature type="non-terminal residue" evidence="9">
    <location>
        <position position="1"/>
    </location>
</feature>
<evidence type="ECO:0000256" key="4">
    <source>
        <dbReference type="RuleBase" id="RU000492"/>
    </source>
</evidence>
<evidence type="ECO:0000259" key="8">
    <source>
        <dbReference type="PROSITE" id="PS51192"/>
    </source>
</evidence>
<evidence type="ECO:0000256" key="5">
    <source>
        <dbReference type="RuleBase" id="RU365068"/>
    </source>
</evidence>
<keyword evidence="4" id="KW-0347">Helicase</keyword>
<dbReference type="Gene3D" id="3.40.50.150">
    <property type="entry name" value="Vaccinia Virus protein VP39"/>
    <property type="match status" value="1"/>
</dbReference>
<keyword evidence="1 4" id="KW-0547">Nucleotide-binding</keyword>
<evidence type="ECO:0000256" key="1">
    <source>
        <dbReference type="ARBA" id="ARBA00022741"/>
    </source>
</evidence>
<keyword evidence="5" id="KW-0694">RNA-binding</keyword>
<feature type="region of interest" description="Disordered" evidence="6">
    <location>
        <begin position="407"/>
        <end position="429"/>
    </location>
</feature>
<dbReference type="SUPFAM" id="SSF52540">
    <property type="entry name" value="P-loop containing nucleoside triphosphate hydrolases"/>
    <property type="match status" value="1"/>
</dbReference>
<evidence type="ECO:0000313" key="9">
    <source>
        <dbReference type="EMBL" id="CAE8594519.1"/>
    </source>
</evidence>
<dbReference type="EMBL" id="CAJNNV010007131">
    <property type="protein sequence ID" value="CAE8594519.1"/>
    <property type="molecule type" value="Genomic_DNA"/>
</dbReference>
<dbReference type="GO" id="GO:0005524">
    <property type="term" value="F:ATP binding"/>
    <property type="evidence" value="ECO:0007669"/>
    <property type="project" value="UniProtKB-UniRule"/>
</dbReference>
<dbReference type="PROSITE" id="PS51192">
    <property type="entry name" value="HELICASE_ATP_BIND_1"/>
    <property type="match status" value="1"/>
</dbReference>
<dbReference type="GO" id="GO:0003723">
    <property type="term" value="F:RNA binding"/>
    <property type="evidence" value="ECO:0007669"/>
    <property type="project" value="UniProtKB-UniRule"/>
</dbReference>
<feature type="domain" description="Helicase ATP-binding" evidence="8">
    <location>
        <begin position="1"/>
        <end position="134"/>
    </location>
</feature>
<keyword evidence="7" id="KW-0812">Transmembrane</keyword>
<dbReference type="InterPro" id="IPR000629">
    <property type="entry name" value="RNA-helicase_DEAD-box_CS"/>
</dbReference>
<evidence type="ECO:0000256" key="6">
    <source>
        <dbReference type="SAM" id="MobiDB-lite"/>
    </source>
</evidence>
<keyword evidence="2 4" id="KW-0378">Hydrolase</keyword>
<organism evidence="9 10">
    <name type="scientific">Polarella glacialis</name>
    <name type="common">Dinoflagellate</name>
    <dbReference type="NCBI Taxonomy" id="89957"/>
    <lineage>
        <taxon>Eukaryota</taxon>
        <taxon>Sar</taxon>
        <taxon>Alveolata</taxon>
        <taxon>Dinophyceae</taxon>
        <taxon>Suessiales</taxon>
        <taxon>Suessiaceae</taxon>
        <taxon>Polarella</taxon>
    </lineage>
</organism>
<dbReference type="OrthoDB" id="422663at2759"/>
<name>A0A813E0J5_POLGL</name>
<protein>
    <recommendedName>
        <fullName evidence="5">ATP-dependent RNA helicase</fullName>
        <ecNumber evidence="5">3.6.4.13</ecNumber>
    </recommendedName>
</protein>
<dbReference type="PROSITE" id="PS00039">
    <property type="entry name" value="DEAD_ATP_HELICASE"/>
    <property type="match status" value="1"/>
</dbReference>
<dbReference type="Proteomes" id="UP000654075">
    <property type="component" value="Unassembled WGS sequence"/>
</dbReference>
<sequence length="549" mass="58803">ASSLVRMVPSLVCGAVAGGENPKSEKARLRKGVSILCATPGRLAYHLEHTETLELKHVRCLVLDEADRLLDMGFEPQVRSIHKRLTGGARRSDEKAGGQEAYKPRAVQTYLVSATLVPAVRQLAEFCLGKNAIWADPEASSSPSTVSGLDGAISVGDELGFSVPDTLTQWYCVVPSRDRLTALMGAILSRVGKSGGGKSSKGKKAIIFFSTGASVDFHCDLLVDATWPSKGGLQRKKDEGPKIKKLPGGFIGLAEASNMMRDDEDAARQPHPVHSGFGRRASATALALVLQAGTRSTGPPASKPFVGEPGPVHRDARTFLRLRAASDAALSPEEYTAYLQASGFGAAEVSRSSGTGNILEVLPVVLLGLFVILVGLAALLLNSLDKTPTFQERMGSDKDFKLKWGAEPSSVPEDVAPHSEGEPNDKRANRRKFLVASQKDGCRVFDAVEQFGRDRNTYNDEYQLFNHINMATDRPRVEAYRSALKRLAAGRQVLDVGTGAFCLLSRLALRAGARSVDCVEESEGAVKHAVGIFKSEAAGVEVVGLQEID</sequence>
<dbReference type="InterPro" id="IPR029063">
    <property type="entry name" value="SAM-dependent_MTases_sf"/>
</dbReference>
<reference evidence="9" key="1">
    <citation type="submission" date="2021-02" db="EMBL/GenBank/DDBJ databases">
        <authorList>
            <person name="Dougan E. K."/>
            <person name="Rhodes N."/>
            <person name="Thang M."/>
            <person name="Chan C."/>
        </authorList>
    </citation>
    <scope>NUCLEOTIDE SEQUENCE</scope>
</reference>
<keyword evidence="7" id="KW-1133">Transmembrane helix</keyword>
<dbReference type="InterPro" id="IPR011545">
    <property type="entry name" value="DEAD/DEAH_box_helicase_dom"/>
</dbReference>
<feature type="transmembrane region" description="Helical" evidence="7">
    <location>
        <begin position="361"/>
        <end position="384"/>
    </location>
</feature>
<dbReference type="SUPFAM" id="SSF53335">
    <property type="entry name" value="S-adenosyl-L-methionine-dependent methyltransferases"/>
    <property type="match status" value="1"/>
</dbReference>
<comment type="catalytic activity">
    <reaction evidence="5">
        <text>ATP + H2O = ADP + phosphate + H(+)</text>
        <dbReference type="Rhea" id="RHEA:13065"/>
        <dbReference type="ChEBI" id="CHEBI:15377"/>
        <dbReference type="ChEBI" id="CHEBI:15378"/>
        <dbReference type="ChEBI" id="CHEBI:30616"/>
        <dbReference type="ChEBI" id="CHEBI:43474"/>
        <dbReference type="ChEBI" id="CHEBI:456216"/>
        <dbReference type="EC" id="3.6.4.13"/>
    </reaction>
</comment>